<reference evidence="18" key="2">
    <citation type="submission" date="2025-08" db="UniProtKB">
        <authorList>
            <consortium name="Ensembl"/>
        </authorList>
    </citation>
    <scope>IDENTIFICATION</scope>
</reference>
<evidence type="ECO:0000256" key="12">
    <source>
        <dbReference type="ARBA" id="ARBA00023242"/>
    </source>
</evidence>
<feature type="compositionally biased region" description="Basic and acidic residues" evidence="16">
    <location>
        <begin position="115"/>
        <end position="132"/>
    </location>
</feature>
<reference evidence="18" key="3">
    <citation type="submission" date="2025-09" db="UniProtKB">
        <authorList>
            <consortium name="Ensembl"/>
        </authorList>
    </citation>
    <scope>IDENTIFICATION</scope>
</reference>
<accession>A0A4W5JGT6</accession>
<evidence type="ECO:0000256" key="5">
    <source>
        <dbReference type="ARBA" id="ARBA00022843"/>
    </source>
</evidence>
<dbReference type="FunFam" id="1.20.920.10:FF:000016">
    <property type="entry name" value="bromodomain-containing protein 8 isoform X1"/>
    <property type="match status" value="1"/>
</dbReference>
<evidence type="ECO:0000256" key="2">
    <source>
        <dbReference type="ARBA" id="ARBA00022499"/>
    </source>
</evidence>
<dbReference type="Pfam" id="PF00439">
    <property type="entry name" value="Bromodomain"/>
    <property type="match status" value="1"/>
</dbReference>
<proteinExistence type="predicted"/>
<evidence type="ECO:0000256" key="13">
    <source>
        <dbReference type="ARBA" id="ARBA00070695"/>
    </source>
</evidence>
<dbReference type="SMART" id="SM00297">
    <property type="entry name" value="BROMO"/>
    <property type="match status" value="1"/>
</dbReference>
<evidence type="ECO:0000256" key="4">
    <source>
        <dbReference type="ARBA" id="ARBA00022604"/>
    </source>
</evidence>
<keyword evidence="6" id="KW-0156">Chromatin regulator</keyword>
<evidence type="ECO:0000256" key="16">
    <source>
        <dbReference type="SAM" id="MobiDB-lite"/>
    </source>
</evidence>
<dbReference type="Proteomes" id="UP000314982">
    <property type="component" value="Unassembled WGS sequence"/>
</dbReference>
<protein>
    <recommendedName>
        <fullName evidence="13">Bromodomain-containing protein 8</fullName>
    </recommendedName>
</protein>
<evidence type="ECO:0000313" key="18">
    <source>
        <dbReference type="Ensembl" id="ENSHHUP00000002452.1"/>
    </source>
</evidence>
<keyword evidence="5" id="KW-0832">Ubl conjugation</keyword>
<feature type="compositionally biased region" description="Acidic residues" evidence="16">
    <location>
        <begin position="498"/>
        <end position="510"/>
    </location>
</feature>
<dbReference type="InterPro" id="IPR001487">
    <property type="entry name" value="Bromodomain"/>
</dbReference>
<evidence type="ECO:0000256" key="8">
    <source>
        <dbReference type="ARBA" id="ARBA00023015"/>
    </source>
</evidence>
<evidence type="ECO:0000256" key="15">
    <source>
        <dbReference type="SAM" id="Coils"/>
    </source>
</evidence>
<feature type="compositionally biased region" description="Basic and acidic residues" evidence="16">
    <location>
        <begin position="693"/>
        <end position="706"/>
    </location>
</feature>
<evidence type="ECO:0000259" key="17">
    <source>
        <dbReference type="PROSITE" id="PS50014"/>
    </source>
</evidence>
<dbReference type="PROSITE" id="PS50014">
    <property type="entry name" value="BROMODOMAIN_2"/>
    <property type="match status" value="1"/>
</dbReference>
<evidence type="ECO:0000256" key="6">
    <source>
        <dbReference type="ARBA" id="ARBA00022853"/>
    </source>
</evidence>
<dbReference type="GO" id="GO:0005634">
    <property type="term" value="C:nucleus"/>
    <property type="evidence" value="ECO:0007669"/>
    <property type="project" value="UniProtKB-SubCell"/>
</dbReference>
<feature type="compositionally biased region" description="Basic and acidic residues" evidence="16">
    <location>
        <begin position="488"/>
        <end position="497"/>
    </location>
</feature>
<feature type="region of interest" description="Disordered" evidence="16">
    <location>
        <begin position="686"/>
        <end position="706"/>
    </location>
</feature>
<dbReference type="PANTHER" id="PTHR15398:SF4">
    <property type="entry name" value="BROMODOMAIN-CONTAINING PROTEIN 8 ISOFORM X1"/>
    <property type="match status" value="1"/>
</dbReference>
<organism evidence="18 19">
    <name type="scientific">Hucho hucho</name>
    <name type="common">huchen</name>
    <dbReference type="NCBI Taxonomy" id="62062"/>
    <lineage>
        <taxon>Eukaryota</taxon>
        <taxon>Metazoa</taxon>
        <taxon>Chordata</taxon>
        <taxon>Craniata</taxon>
        <taxon>Vertebrata</taxon>
        <taxon>Euteleostomi</taxon>
        <taxon>Actinopterygii</taxon>
        <taxon>Neopterygii</taxon>
        <taxon>Teleostei</taxon>
        <taxon>Protacanthopterygii</taxon>
        <taxon>Salmoniformes</taxon>
        <taxon>Salmonidae</taxon>
        <taxon>Salmoninae</taxon>
        <taxon>Hucho</taxon>
    </lineage>
</organism>
<keyword evidence="19" id="KW-1185">Reference proteome</keyword>
<name>A0A4W5JGT6_9TELE</name>
<dbReference type="Ensembl" id="ENSHHUT00000002533.1">
    <property type="protein sequence ID" value="ENSHHUP00000002452.1"/>
    <property type="gene ID" value="ENSHHUG00000001568.1"/>
</dbReference>
<feature type="compositionally biased region" description="Basic and acidic residues" evidence="16">
    <location>
        <begin position="412"/>
        <end position="423"/>
    </location>
</feature>
<feature type="region of interest" description="Disordered" evidence="16">
    <location>
        <begin position="115"/>
        <end position="180"/>
    </location>
</feature>
<evidence type="ECO:0000256" key="14">
    <source>
        <dbReference type="PROSITE-ProRule" id="PRU00035"/>
    </source>
</evidence>
<keyword evidence="3" id="KW-0597">Phosphoprotein</keyword>
<feature type="region of interest" description="Disordered" evidence="16">
    <location>
        <begin position="462"/>
        <end position="549"/>
    </location>
</feature>
<evidence type="ECO:0000256" key="9">
    <source>
        <dbReference type="ARBA" id="ARBA00023054"/>
    </source>
</evidence>
<evidence type="ECO:0000256" key="1">
    <source>
        <dbReference type="ARBA" id="ARBA00004123"/>
    </source>
</evidence>
<evidence type="ECO:0000256" key="11">
    <source>
        <dbReference type="ARBA" id="ARBA00023163"/>
    </source>
</evidence>
<dbReference type="AlphaFoldDB" id="A0A4W5JGT6"/>
<keyword evidence="10 14" id="KW-0103">Bromodomain</keyword>
<dbReference type="CDD" id="cd05507">
    <property type="entry name" value="Bromo_brd8_like"/>
    <property type="match status" value="1"/>
</dbReference>
<dbReference type="InterPro" id="IPR036427">
    <property type="entry name" value="Bromodomain-like_sf"/>
</dbReference>
<feature type="region of interest" description="Disordered" evidence="16">
    <location>
        <begin position="370"/>
        <end position="423"/>
    </location>
</feature>
<keyword evidence="2" id="KW-1017">Isopeptide bond</keyword>
<dbReference type="InterPro" id="IPR037966">
    <property type="entry name" value="Brd8_Bromo_dom"/>
</dbReference>
<keyword evidence="12" id="KW-0539">Nucleus</keyword>
<comment type="subcellular location">
    <subcellularLocation>
        <location evidence="1">Nucleus</location>
    </subcellularLocation>
</comment>
<keyword evidence="11" id="KW-0804">Transcription</keyword>
<evidence type="ECO:0000256" key="10">
    <source>
        <dbReference type="ARBA" id="ARBA00023117"/>
    </source>
</evidence>
<feature type="domain" description="Bromo" evidence="17">
    <location>
        <begin position="586"/>
        <end position="656"/>
    </location>
</feature>
<keyword evidence="7" id="KW-0007">Acetylation</keyword>
<dbReference type="PRINTS" id="PR00503">
    <property type="entry name" value="BROMODOMAIN"/>
</dbReference>
<keyword evidence="9 15" id="KW-0175">Coiled coil</keyword>
<evidence type="ECO:0000256" key="7">
    <source>
        <dbReference type="ARBA" id="ARBA00022990"/>
    </source>
</evidence>
<sequence>MRSGDQNWVSVSRAIKPFSEQGRPPDWFSQKHCASQYSELLENTEAPKRKRGEKGEVVETIEDVIVRRLTAERIEELKKLLRDTQDKYRKLKKEVDLIQTGHLDSRLEELWTDVSQKKKQDEDEADLKRKATDTAYQARQAVKNTPKRVHSVTVRSPLGASPTSMEAQTDTPTPPTDTAMSQAQEVAVFLPSSDAPMVLPKEGGLGSLIDDSPQKRLLSQKSTPPPSPLLSELLKKGSLISASPRLVVEGDVAAAGLANGGVPTATLCTIGGDTCLSLARSLLSSVCSVGEAVVKAELGEEVELVKEAGLVEEDLVAVSYMGDELDLETVGGIIAIIEDKVDDSVEALDAAAVEAALSLCEEAVSAGHSLSGPWEAHDLKSSEPGPTVQSDPTQGLQGGAGVNPGGLEPETESGRGEAMEEKDCDGLETVGTDVAANDGLAGSEVTEEGVLAVEGSLSTAVKTENEEWTQPEPNTPCLDSEDSSGSGKESKEVKDEDGGSDGDPDEEVEMKEECGEGEGPYLSEVEPAASESEDGYGPSSQRYTTADSLASSPASSQFSICGEDQEAVQAQKIWKKAIMLVWRAAANHRYASVFLQSVSDDIAPGYHSIVHRPMDLSAIKKSIEAGQIRTTAEFQRDIMLMFQNAVMYNSSDHDVFHMALEMQRDVLEHVQQFLATQLIMQTSESSISTKSLRGREGGRKPGEPVEKTLYPSHAPIILTCLSPNLPAITLPL</sequence>
<evidence type="ECO:0000313" key="19">
    <source>
        <dbReference type="Proteomes" id="UP000314982"/>
    </source>
</evidence>
<keyword evidence="4" id="KW-0341">Growth regulation</keyword>
<dbReference type="STRING" id="62062.ENSHHUP00000002452"/>
<dbReference type="SUPFAM" id="SSF47370">
    <property type="entry name" value="Bromodomain"/>
    <property type="match status" value="1"/>
</dbReference>
<dbReference type="GO" id="GO:0035267">
    <property type="term" value="C:NuA4 histone acetyltransferase complex"/>
    <property type="evidence" value="ECO:0007669"/>
    <property type="project" value="TreeGrafter"/>
</dbReference>
<dbReference type="Gene3D" id="1.20.920.10">
    <property type="entry name" value="Bromodomain-like"/>
    <property type="match status" value="1"/>
</dbReference>
<dbReference type="GO" id="GO:0006325">
    <property type="term" value="P:chromatin organization"/>
    <property type="evidence" value="ECO:0007669"/>
    <property type="project" value="UniProtKB-KW"/>
</dbReference>
<dbReference type="PANTHER" id="PTHR15398">
    <property type="entry name" value="BROMODOMAIN-CONTAINING PROTEIN 8"/>
    <property type="match status" value="1"/>
</dbReference>
<feature type="coiled-coil region" evidence="15">
    <location>
        <begin position="67"/>
        <end position="94"/>
    </location>
</feature>
<dbReference type="GeneTree" id="ENSGT00530000064262"/>
<reference evidence="19" key="1">
    <citation type="submission" date="2018-06" db="EMBL/GenBank/DDBJ databases">
        <title>Genome assembly of Danube salmon.</title>
        <authorList>
            <person name="Macqueen D.J."/>
            <person name="Gundappa M.K."/>
        </authorList>
    </citation>
    <scope>NUCLEOTIDE SEQUENCE [LARGE SCALE GENOMIC DNA]</scope>
</reference>
<keyword evidence="8" id="KW-0805">Transcription regulation</keyword>
<evidence type="ECO:0000256" key="3">
    <source>
        <dbReference type="ARBA" id="ARBA00022553"/>
    </source>
</evidence>